<comment type="caution">
    <text evidence="20">The sequence shown here is derived from an EMBL/GenBank/DDBJ whole genome shotgun (WGS) entry which is preliminary data.</text>
</comment>
<feature type="signal peptide" evidence="17">
    <location>
        <begin position="1"/>
        <end position="22"/>
    </location>
</feature>
<evidence type="ECO:0000256" key="8">
    <source>
        <dbReference type="ARBA" id="ARBA00023047"/>
    </source>
</evidence>
<evidence type="ECO:0000256" key="1">
    <source>
        <dbReference type="ARBA" id="ARBA00004571"/>
    </source>
</evidence>
<evidence type="ECO:0000256" key="5">
    <source>
        <dbReference type="ARBA" id="ARBA00022597"/>
    </source>
</evidence>
<feature type="region of interest" description="Disordered" evidence="15">
    <location>
        <begin position="23"/>
        <end position="50"/>
    </location>
</feature>
<dbReference type="AlphaFoldDB" id="A0A841GWF0"/>
<feature type="domain" description="Polysaccharide export protein N-terminal" evidence="18">
    <location>
        <begin position="51"/>
        <end position="120"/>
    </location>
</feature>
<keyword evidence="8" id="KW-0625">Polysaccharide transport</keyword>
<evidence type="ECO:0000256" key="14">
    <source>
        <dbReference type="ARBA" id="ARBA00023288"/>
    </source>
</evidence>
<organism evidence="20 21">
    <name type="scientific">Longimicrobium terrae</name>
    <dbReference type="NCBI Taxonomy" id="1639882"/>
    <lineage>
        <taxon>Bacteria</taxon>
        <taxon>Pseudomonadati</taxon>
        <taxon>Gemmatimonadota</taxon>
        <taxon>Longimicrobiia</taxon>
        <taxon>Longimicrobiales</taxon>
        <taxon>Longimicrobiaceae</taxon>
        <taxon>Longimicrobium</taxon>
    </lineage>
</organism>
<dbReference type="EMBL" id="JACHIA010000001">
    <property type="protein sequence ID" value="MBB6068566.1"/>
    <property type="molecule type" value="Genomic_DNA"/>
</dbReference>
<evidence type="ECO:0000313" key="20">
    <source>
        <dbReference type="EMBL" id="MBB6068566.1"/>
    </source>
</evidence>
<keyword evidence="9" id="KW-0406">Ion transport</keyword>
<keyword evidence="6 16" id="KW-0812">Transmembrane</keyword>
<name>A0A841GWF0_9BACT</name>
<evidence type="ECO:0000256" key="17">
    <source>
        <dbReference type="SAM" id="SignalP"/>
    </source>
</evidence>
<sequence>MHRFYTVLFCLAAAAWPLASGAQTTTTPATTTPTPSSAPATGVSSVIGGTDEMRLRPGDVLRIIVYREPDLNGEFLIDEQGIVNLPLIGDEQLAGMTMRQVRDRVIERYRVHLRNPSISVIPLRRIHMLGEVQKPGQYGIDPTVSLAGAVALAGGATPSGDLRKLRIVRDGTVYRDRVDAAVTLSALNIQSGDVVYVERRSWFERNSTFVVSALISATSIVTSIILALTR</sequence>
<keyword evidence="7 17" id="KW-0732">Signal</keyword>
<keyword evidence="5" id="KW-0762">Sugar transport</keyword>
<proteinExistence type="inferred from homology"/>
<dbReference type="InterPro" id="IPR054765">
    <property type="entry name" value="SLBB_dom"/>
</dbReference>
<feature type="domain" description="SLBB" evidence="19">
    <location>
        <begin position="125"/>
        <end position="197"/>
    </location>
</feature>
<evidence type="ECO:0000256" key="6">
    <source>
        <dbReference type="ARBA" id="ARBA00022692"/>
    </source>
</evidence>
<evidence type="ECO:0000313" key="21">
    <source>
        <dbReference type="Proteomes" id="UP000582837"/>
    </source>
</evidence>
<dbReference type="GO" id="GO:0006811">
    <property type="term" value="P:monoatomic ion transport"/>
    <property type="evidence" value="ECO:0007669"/>
    <property type="project" value="UniProtKB-KW"/>
</dbReference>
<evidence type="ECO:0000256" key="11">
    <source>
        <dbReference type="ARBA" id="ARBA00023136"/>
    </source>
</evidence>
<dbReference type="InterPro" id="IPR003715">
    <property type="entry name" value="Poly_export_N"/>
</dbReference>
<keyword evidence="16" id="KW-1133">Transmembrane helix</keyword>
<dbReference type="PANTHER" id="PTHR33619:SF3">
    <property type="entry name" value="POLYSACCHARIDE EXPORT PROTEIN GFCE-RELATED"/>
    <property type="match status" value="1"/>
</dbReference>
<keyword evidence="21" id="KW-1185">Reference proteome</keyword>
<protein>
    <submittedName>
        <fullName evidence="20">Polysaccharide export outer membrane protein</fullName>
    </submittedName>
</protein>
<gene>
    <name evidence="20" type="ORF">HNQ61_000177</name>
</gene>
<dbReference type="GO" id="GO:0015288">
    <property type="term" value="F:porin activity"/>
    <property type="evidence" value="ECO:0007669"/>
    <property type="project" value="UniProtKB-KW"/>
</dbReference>
<accession>A0A841GWF0</accession>
<dbReference type="Gene3D" id="3.30.1950.10">
    <property type="entry name" value="wza like domain"/>
    <property type="match status" value="1"/>
</dbReference>
<feature type="transmembrane region" description="Helical" evidence="16">
    <location>
        <begin position="209"/>
        <end position="228"/>
    </location>
</feature>
<dbReference type="Proteomes" id="UP000582837">
    <property type="component" value="Unassembled WGS sequence"/>
</dbReference>
<evidence type="ECO:0000256" key="4">
    <source>
        <dbReference type="ARBA" id="ARBA00022452"/>
    </source>
</evidence>
<evidence type="ECO:0000256" key="15">
    <source>
        <dbReference type="SAM" id="MobiDB-lite"/>
    </source>
</evidence>
<dbReference type="Pfam" id="PF02563">
    <property type="entry name" value="Poly_export"/>
    <property type="match status" value="1"/>
</dbReference>
<keyword evidence="3" id="KW-0813">Transport</keyword>
<comment type="similarity">
    <text evidence="2">Belongs to the BexD/CtrA/VexA family.</text>
</comment>
<evidence type="ECO:0000256" key="10">
    <source>
        <dbReference type="ARBA" id="ARBA00023114"/>
    </source>
</evidence>
<evidence type="ECO:0000256" key="7">
    <source>
        <dbReference type="ARBA" id="ARBA00022729"/>
    </source>
</evidence>
<feature type="chain" id="PRO_5032440714" evidence="17">
    <location>
        <begin position="23"/>
        <end position="230"/>
    </location>
</feature>
<evidence type="ECO:0000256" key="13">
    <source>
        <dbReference type="ARBA" id="ARBA00023237"/>
    </source>
</evidence>
<feature type="compositionally biased region" description="Low complexity" evidence="15">
    <location>
        <begin position="23"/>
        <end position="46"/>
    </location>
</feature>
<evidence type="ECO:0000256" key="2">
    <source>
        <dbReference type="ARBA" id="ARBA00009450"/>
    </source>
</evidence>
<evidence type="ECO:0000259" key="19">
    <source>
        <dbReference type="Pfam" id="PF22461"/>
    </source>
</evidence>
<dbReference type="Gene3D" id="3.10.560.10">
    <property type="entry name" value="Outer membrane lipoprotein wza domain like"/>
    <property type="match status" value="1"/>
</dbReference>
<dbReference type="GO" id="GO:0015159">
    <property type="term" value="F:polysaccharide transmembrane transporter activity"/>
    <property type="evidence" value="ECO:0007669"/>
    <property type="project" value="InterPro"/>
</dbReference>
<evidence type="ECO:0000256" key="16">
    <source>
        <dbReference type="SAM" id="Phobius"/>
    </source>
</evidence>
<dbReference type="GO" id="GO:0046930">
    <property type="term" value="C:pore complex"/>
    <property type="evidence" value="ECO:0007669"/>
    <property type="project" value="UniProtKB-KW"/>
</dbReference>
<dbReference type="InterPro" id="IPR049712">
    <property type="entry name" value="Poly_export"/>
</dbReference>
<keyword evidence="12" id="KW-0564">Palmitate</keyword>
<keyword evidence="14" id="KW-0449">Lipoprotein</keyword>
<evidence type="ECO:0000256" key="12">
    <source>
        <dbReference type="ARBA" id="ARBA00023139"/>
    </source>
</evidence>
<evidence type="ECO:0000256" key="3">
    <source>
        <dbReference type="ARBA" id="ARBA00022448"/>
    </source>
</evidence>
<dbReference type="RefSeq" id="WP_170030761.1">
    <property type="nucleotide sequence ID" value="NZ_JABDTL010000001.1"/>
</dbReference>
<evidence type="ECO:0000256" key="9">
    <source>
        <dbReference type="ARBA" id="ARBA00023065"/>
    </source>
</evidence>
<dbReference type="GO" id="GO:0009279">
    <property type="term" value="C:cell outer membrane"/>
    <property type="evidence" value="ECO:0007669"/>
    <property type="project" value="UniProtKB-SubCell"/>
</dbReference>
<keyword evidence="10" id="KW-0626">Porin</keyword>
<reference evidence="20 21" key="1">
    <citation type="submission" date="2020-08" db="EMBL/GenBank/DDBJ databases">
        <title>Genomic Encyclopedia of Type Strains, Phase IV (KMG-IV): sequencing the most valuable type-strain genomes for metagenomic binning, comparative biology and taxonomic classification.</title>
        <authorList>
            <person name="Goeker M."/>
        </authorList>
    </citation>
    <scope>NUCLEOTIDE SEQUENCE [LARGE SCALE GENOMIC DNA]</scope>
    <source>
        <strain evidence="20 21">DSM 29007</strain>
    </source>
</reference>
<keyword evidence="13" id="KW-0998">Cell outer membrane</keyword>
<dbReference type="Pfam" id="PF22461">
    <property type="entry name" value="SLBB_2"/>
    <property type="match status" value="1"/>
</dbReference>
<evidence type="ECO:0000259" key="18">
    <source>
        <dbReference type="Pfam" id="PF02563"/>
    </source>
</evidence>
<keyword evidence="4" id="KW-1134">Transmembrane beta strand</keyword>
<keyword evidence="11 16" id="KW-0472">Membrane</keyword>
<dbReference type="PANTHER" id="PTHR33619">
    <property type="entry name" value="POLYSACCHARIDE EXPORT PROTEIN GFCE-RELATED"/>
    <property type="match status" value="1"/>
</dbReference>
<comment type="subcellular location">
    <subcellularLocation>
        <location evidence="1">Cell outer membrane</location>
        <topology evidence="1">Multi-pass membrane protein</topology>
    </subcellularLocation>
</comment>